<comment type="caution">
    <text evidence="1">The sequence shown here is derived from an EMBL/GenBank/DDBJ whole genome shotgun (WGS) entry which is preliminary data.</text>
</comment>
<evidence type="ECO:0000313" key="1">
    <source>
        <dbReference type="EMBL" id="KAK6322309.1"/>
    </source>
</evidence>
<keyword evidence="2" id="KW-1185">Reference proteome</keyword>
<dbReference type="EMBL" id="JAGTTL010000005">
    <property type="protein sequence ID" value="KAK6322309.1"/>
    <property type="molecule type" value="Genomic_DNA"/>
</dbReference>
<organism evidence="1 2">
    <name type="scientific">Coregonus suidteri</name>
    <dbReference type="NCBI Taxonomy" id="861788"/>
    <lineage>
        <taxon>Eukaryota</taxon>
        <taxon>Metazoa</taxon>
        <taxon>Chordata</taxon>
        <taxon>Craniata</taxon>
        <taxon>Vertebrata</taxon>
        <taxon>Euteleostomi</taxon>
        <taxon>Actinopterygii</taxon>
        <taxon>Neopterygii</taxon>
        <taxon>Teleostei</taxon>
        <taxon>Protacanthopterygii</taxon>
        <taxon>Salmoniformes</taxon>
        <taxon>Salmonidae</taxon>
        <taxon>Coregoninae</taxon>
        <taxon>Coregonus</taxon>
    </lineage>
</organism>
<sequence length="167" mass="18217">MVTNGLGCVTPRTTVESSEQNCSWIEPHALGTPTWETVDLNSFRSMSAAPLGNGPWIGRTGVRMFKKALPVCPSCASAAPWRRARRAPHRLAKRTRVRCVQTEGLEVCSSERKTNPDKSASGVRECLSSPAVQRTFFGGAKGFPLSHIQMHASTCGDHVDSHVIWVD</sequence>
<proteinExistence type="predicted"/>
<evidence type="ECO:0000313" key="2">
    <source>
        <dbReference type="Proteomes" id="UP001356427"/>
    </source>
</evidence>
<protein>
    <submittedName>
        <fullName evidence="1">Uncharacterized protein</fullName>
    </submittedName>
</protein>
<accession>A0AAN8R2S2</accession>
<reference evidence="1 2" key="1">
    <citation type="submission" date="2021-04" db="EMBL/GenBank/DDBJ databases">
        <authorList>
            <person name="De Guttry C."/>
            <person name="Zahm M."/>
            <person name="Klopp C."/>
            <person name="Cabau C."/>
            <person name="Louis A."/>
            <person name="Berthelot C."/>
            <person name="Parey E."/>
            <person name="Roest Crollius H."/>
            <person name="Montfort J."/>
            <person name="Robinson-Rechavi M."/>
            <person name="Bucao C."/>
            <person name="Bouchez O."/>
            <person name="Gislard M."/>
            <person name="Lluch J."/>
            <person name="Milhes M."/>
            <person name="Lampietro C."/>
            <person name="Lopez Roques C."/>
            <person name="Donnadieu C."/>
            <person name="Braasch I."/>
            <person name="Desvignes T."/>
            <person name="Postlethwait J."/>
            <person name="Bobe J."/>
            <person name="Wedekind C."/>
            <person name="Guiguen Y."/>
        </authorList>
    </citation>
    <scope>NUCLEOTIDE SEQUENCE [LARGE SCALE GENOMIC DNA]</scope>
    <source>
        <strain evidence="1">Cs_M1</strain>
        <tissue evidence="1">Blood</tissue>
    </source>
</reference>
<dbReference type="Proteomes" id="UP001356427">
    <property type="component" value="Unassembled WGS sequence"/>
</dbReference>
<dbReference type="AlphaFoldDB" id="A0AAN8R2S2"/>
<gene>
    <name evidence="1" type="ORF">J4Q44_G00071010</name>
</gene>
<name>A0AAN8R2S2_9TELE</name>